<reference evidence="2" key="2">
    <citation type="submission" date="2020-08" db="EMBL/GenBank/DDBJ databases">
        <title>Plant Genome Project.</title>
        <authorList>
            <person name="Zhang R.-G."/>
        </authorList>
    </citation>
    <scope>NUCLEOTIDE SEQUENCE</scope>
    <source>
        <strain evidence="2">Huo1</strain>
        <tissue evidence="2">Leaf</tissue>
    </source>
</reference>
<sequence>MSELGDSFHQLTTSIVTQLIAFLQLKYHGTDPAQNPLTTHPTTMLIALSSFVIYYVLHVVLLRSPGQGRFAAVASLAAAVFPEQAAPLLYTIFGLLSAFEVLYQYMHGEIKEEDGSMFEI</sequence>
<accession>A0A8X8Z874</accession>
<keyword evidence="1" id="KW-1133">Transmembrane helix</keyword>
<dbReference type="Proteomes" id="UP000298416">
    <property type="component" value="Unassembled WGS sequence"/>
</dbReference>
<keyword evidence="3" id="KW-1185">Reference proteome</keyword>
<comment type="caution">
    <text evidence="2">The sequence shown here is derived from an EMBL/GenBank/DDBJ whole genome shotgun (WGS) entry which is preliminary data.</text>
</comment>
<dbReference type="AlphaFoldDB" id="A0A8X8Z874"/>
<evidence type="ECO:0000256" key="1">
    <source>
        <dbReference type="SAM" id="Phobius"/>
    </source>
</evidence>
<name>A0A8X8Z874_SALSN</name>
<reference evidence="2" key="1">
    <citation type="submission" date="2018-01" db="EMBL/GenBank/DDBJ databases">
        <authorList>
            <person name="Mao J.F."/>
        </authorList>
    </citation>
    <scope>NUCLEOTIDE SEQUENCE</scope>
    <source>
        <strain evidence="2">Huo1</strain>
        <tissue evidence="2">Leaf</tissue>
    </source>
</reference>
<evidence type="ECO:0000313" key="2">
    <source>
        <dbReference type="EMBL" id="KAG6394978.1"/>
    </source>
</evidence>
<gene>
    <name evidence="2" type="ORF">SASPL_145569</name>
</gene>
<feature type="transmembrane region" description="Helical" evidence="1">
    <location>
        <begin position="44"/>
        <end position="62"/>
    </location>
</feature>
<keyword evidence="1" id="KW-0812">Transmembrane</keyword>
<keyword evidence="1" id="KW-0472">Membrane</keyword>
<protein>
    <submittedName>
        <fullName evidence="2">Uncharacterized protein</fullName>
    </submittedName>
</protein>
<organism evidence="2">
    <name type="scientific">Salvia splendens</name>
    <name type="common">Scarlet sage</name>
    <dbReference type="NCBI Taxonomy" id="180675"/>
    <lineage>
        <taxon>Eukaryota</taxon>
        <taxon>Viridiplantae</taxon>
        <taxon>Streptophyta</taxon>
        <taxon>Embryophyta</taxon>
        <taxon>Tracheophyta</taxon>
        <taxon>Spermatophyta</taxon>
        <taxon>Magnoliopsida</taxon>
        <taxon>eudicotyledons</taxon>
        <taxon>Gunneridae</taxon>
        <taxon>Pentapetalae</taxon>
        <taxon>asterids</taxon>
        <taxon>lamiids</taxon>
        <taxon>Lamiales</taxon>
        <taxon>Lamiaceae</taxon>
        <taxon>Nepetoideae</taxon>
        <taxon>Mentheae</taxon>
        <taxon>Salviinae</taxon>
        <taxon>Salvia</taxon>
        <taxon>Salvia subgen. Calosphace</taxon>
        <taxon>core Calosphace</taxon>
    </lineage>
</organism>
<dbReference type="EMBL" id="PNBA02000017">
    <property type="protein sequence ID" value="KAG6394978.1"/>
    <property type="molecule type" value="Genomic_DNA"/>
</dbReference>
<evidence type="ECO:0000313" key="3">
    <source>
        <dbReference type="Proteomes" id="UP000298416"/>
    </source>
</evidence>
<proteinExistence type="predicted"/>